<dbReference type="InterPro" id="IPR001316">
    <property type="entry name" value="Pept_S1A_streptogrisin"/>
</dbReference>
<reference evidence="7" key="1">
    <citation type="journal article" date="2015" name="MBio">
        <title>Genome-Resolved Metagenomic Analysis Reveals Roles for Candidate Phyla and Other Microbial Community Members in Biogeochemical Transformations in Oil Reservoirs.</title>
        <authorList>
            <person name="Hu P."/>
            <person name="Tom L."/>
            <person name="Singh A."/>
            <person name="Thomas B.C."/>
            <person name="Baker B.J."/>
            <person name="Piceno Y.M."/>
            <person name="Andersen G.L."/>
            <person name="Banfield J.F."/>
        </authorList>
    </citation>
    <scope>NUCLEOTIDE SEQUENCE [LARGE SCALE GENOMIC DNA]</scope>
</reference>
<evidence type="ECO:0000256" key="1">
    <source>
        <dbReference type="ARBA" id="ARBA00007664"/>
    </source>
</evidence>
<dbReference type="GO" id="GO:0006508">
    <property type="term" value="P:proteolysis"/>
    <property type="evidence" value="ECO:0007669"/>
    <property type="project" value="UniProtKB-KW"/>
</dbReference>
<protein>
    <submittedName>
        <fullName evidence="6">Uncharacterized protein</fullName>
    </submittedName>
</protein>
<dbReference type="InterPro" id="IPR009003">
    <property type="entry name" value="Peptidase_S1_PA"/>
</dbReference>
<evidence type="ECO:0000256" key="2">
    <source>
        <dbReference type="ARBA" id="ARBA00022670"/>
    </source>
</evidence>
<dbReference type="Proteomes" id="UP000053326">
    <property type="component" value="Unassembled WGS sequence"/>
</dbReference>
<name>A0A101FEW3_9THEO</name>
<comment type="caution">
    <text evidence="6">The sequence shown here is derived from an EMBL/GenBank/DDBJ whole genome shotgun (WGS) entry which is preliminary data.</text>
</comment>
<dbReference type="Gene3D" id="2.40.10.10">
    <property type="entry name" value="Trypsin-like serine proteases"/>
    <property type="match status" value="1"/>
</dbReference>
<keyword evidence="5" id="KW-1015">Disulfide bond</keyword>
<proteinExistence type="inferred from homology"/>
<dbReference type="PRINTS" id="PR00861">
    <property type="entry name" value="ALYTICPTASE"/>
</dbReference>
<evidence type="ECO:0000313" key="6">
    <source>
        <dbReference type="EMBL" id="KUK35748.1"/>
    </source>
</evidence>
<accession>A0A101FEW3</accession>
<dbReference type="PATRIC" id="fig|85874.4.peg.1241"/>
<keyword evidence="2" id="KW-0645">Protease</keyword>
<evidence type="ECO:0000256" key="3">
    <source>
        <dbReference type="ARBA" id="ARBA00022801"/>
    </source>
</evidence>
<dbReference type="GO" id="GO:0004252">
    <property type="term" value="F:serine-type endopeptidase activity"/>
    <property type="evidence" value="ECO:0007669"/>
    <property type="project" value="InterPro"/>
</dbReference>
<keyword evidence="3" id="KW-0378">Hydrolase</keyword>
<organism evidence="6 7">
    <name type="scientific">Thermacetogenium phaeum</name>
    <dbReference type="NCBI Taxonomy" id="85874"/>
    <lineage>
        <taxon>Bacteria</taxon>
        <taxon>Bacillati</taxon>
        <taxon>Bacillota</taxon>
        <taxon>Clostridia</taxon>
        <taxon>Thermoanaerobacterales</taxon>
        <taxon>Thermoanaerobacteraceae</taxon>
        <taxon>Thermacetogenium</taxon>
    </lineage>
</organism>
<dbReference type="AlphaFoldDB" id="A0A101FEW3"/>
<keyword evidence="4" id="KW-0720">Serine protease</keyword>
<comment type="similarity">
    <text evidence="1">Belongs to the peptidase S1 family.</text>
</comment>
<evidence type="ECO:0000313" key="7">
    <source>
        <dbReference type="Proteomes" id="UP000053326"/>
    </source>
</evidence>
<dbReference type="SUPFAM" id="SSF50494">
    <property type="entry name" value="Trypsin-like serine proteases"/>
    <property type="match status" value="1"/>
</dbReference>
<evidence type="ECO:0000256" key="5">
    <source>
        <dbReference type="ARBA" id="ARBA00023157"/>
    </source>
</evidence>
<dbReference type="EMBL" id="LGFO01000270">
    <property type="protein sequence ID" value="KUK35748.1"/>
    <property type="molecule type" value="Genomic_DNA"/>
</dbReference>
<gene>
    <name evidence="6" type="ORF">XD66_1544</name>
</gene>
<dbReference type="InterPro" id="IPR043504">
    <property type="entry name" value="Peptidase_S1_PA_chymotrypsin"/>
</dbReference>
<sequence>MRKLFRSLGVAEQRYSGLPNVVGMGIGYKKRGRQDTDELAIIFFVEKKVPTEALGVDECVPKRIGRVCTDVIEIGEVQFLGRTEKMRPAAPGSSIGHVKVTAGTFGAVVRDRKTGELLILSNNHVLANATDGLDGRARRGDLILQPGVYDGGSEKDVIGHLERFVPIYRFSREADCNLAAMSVKAVNAVIHAFRPNYYVRLEKRGASNLVDCALARPVDPQEIIPEVIDIGKVNGIAQAEPGMAVKKSGRTTGVTEGKITAVHVTLNVTMGRSTDVVRFQEQVMAELKSQAGDSGSLVLDRENRAVGLLFAGSSEYTVFNPIENVLNKLEVDLV</sequence>
<evidence type="ECO:0000256" key="4">
    <source>
        <dbReference type="ARBA" id="ARBA00022825"/>
    </source>
</evidence>